<reference evidence="2" key="2">
    <citation type="journal article" date="2022" name="Sci. Total Environ.">
        <title>Prevalence, transmission, and molecular epidemiology of tet(X)-positive bacteria among humans, animals, and environmental niches in China: An epidemiological, and genomic-based study.</title>
        <authorList>
            <person name="Dong N."/>
            <person name="Zeng Y."/>
            <person name="Cai C."/>
            <person name="Sun C."/>
            <person name="Lu J."/>
            <person name="Liu C."/>
            <person name="Zhou H."/>
            <person name="Sun Q."/>
            <person name="Shu L."/>
            <person name="Wang H."/>
            <person name="Wang Y."/>
            <person name="Wang S."/>
            <person name="Wu C."/>
            <person name="Chan E.W."/>
            <person name="Chen G."/>
            <person name="Shen Z."/>
            <person name="Chen S."/>
            <person name="Zhang R."/>
        </authorList>
    </citation>
    <scope>NUCLEOTIDE SEQUENCE</scope>
    <source>
        <strain evidence="2">R1692</strain>
    </source>
</reference>
<keyword evidence="1" id="KW-0472">Membrane</keyword>
<reference evidence="2" key="1">
    <citation type="submission" date="2020-06" db="EMBL/GenBank/DDBJ databases">
        <authorList>
            <person name="Dong N."/>
        </authorList>
    </citation>
    <scope>NUCLEOTIDE SEQUENCE</scope>
    <source>
        <strain evidence="2">R1692</strain>
    </source>
</reference>
<keyword evidence="1" id="KW-0812">Transmembrane</keyword>
<evidence type="ECO:0008006" key="4">
    <source>
        <dbReference type="Google" id="ProtNLM"/>
    </source>
</evidence>
<comment type="caution">
    <text evidence="2">The sequence shown here is derived from an EMBL/GenBank/DDBJ whole genome shotgun (WGS) entry which is preliminary data.</text>
</comment>
<sequence length="60" mass="6902">MSYNKIQLLLISAFALLTSIYFFLGNEVIHKIIGVVCLLILLGLNGYYYFNSTGWLNRKK</sequence>
<evidence type="ECO:0000313" key="2">
    <source>
        <dbReference type="EMBL" id="MDM1049884.1"/>
    </source>
</evidence>
<evidence type="ECO:0000313" key="3">
    <source>
        <dbReference type="Proteomes" id="UP001170954"/>
    </source>
</evidence>
<gene>
    <name evidence="2" type="ORF">HX018_16720</name>
</gene>
<keyword evidence="3" id="KW-1185">Reference proteome</keyword>
<dbReference type="RefSeq" id="WP_149526206.1">
    <property type="nucleotide sequence ID" value="NZ_CP030848.1"/>
</dbReference>
<protein>
    <recommendedName>
        <fullName evidence="4">Group-specific protein</fullName>
    </recommendedName>
</protein>
<keyword evidence="1" id="KW-1133">Transmembrane helix</keyword>
<accession>A0ABT7NRK3</accession>
<organism evidence="2 3">
    <name type="scientific">Sphingobacterium hotanense</name>
    <dbReference type="NCBI Taxonomy" id="649196"/>
    <lineage>
        <taxon>Bacteria</taxon>
        <taxon>Pseudomonadati</taxon>
        <taxon>Bacteroidota</taxon>
        <taxon>Sphingobacteriia</taxon>
        <taxon>Sphingobacteriales</taxon>
        <taxon>Sphingobacteriaceae</taxon>
        <taxon>Sphingobacterium</taxon>
    </lineage>
</organism>
<feature type="transmembrane region" description="Helical" evidence="1">
    <location>
        <begin position="6"/>
        <end position="25"/>
    </location>
</feature>
<feature type="transmembrane region" description="Helical" evidence="1">
    <location>
        <begin position="32"/>
        <end position="50"/>
    </location>
</feature>
<name>A0ABT7NRK3_9SPHI</name>
<dbReference type="Proteomes" id="UP001170954">
    <property type="component" value="Unassembled WGS sequence"/>
</dbReference>
<proteinExistence type="predicted"/>
<evidence type="ECO:0000256" key="1">
    <source>
        <dbReference type="SAM" id="Phobius"/>
    </source>
</evidence>
<dbReference type="EMBL" id="JACAGK010000061">
    <property type="protein sequence ID" value="MDM1049884.1"/>
    <property type="molecule type" value="Genomic_DNA"/>
</dbReference>